<reference evidence="1 2" key="1">
    <citation type="submission" date="2014-04" db="EMBL/GenBank/DDBJ databases">
        <title>Genome evolution of avian class.</title>
        <authorList>
            <person name="Zhang G."/>
            <person name="Li C."/>
        </authorList>
    </citation>
    <scope>NUCLEOTIDE SEQUENCE [LARGE SCALE GENOMIC DNA]</scope>
    <source>
        <strain evidence="1">BGI_N336</strain>
    </source>
</reference>
<evidence type="ECO:0000313" key="1">
    <source>
        <dbReference type="EMBL" id="KFW92300.1"/>
    </source>
</evidence>
<evidence type="ECO:0000313" key="2">
    <source>
        <dbReference type="Proteomes" id="UP000053238"/>
    </source>
</evidence>
<proteinExistence type="predicted"/>
<keyword evidence="2" id="KW-1185">Reference proteome</keyword>
<feature type="non-terminal residue" evidence="1">
    <location>
        <position position="1"/>
    </location>
</feature>
<gene>
    <name evidence="1" type="ORF">N336_11897</name>
</gene>
<name>A0A093R0X1_PHACA</name>
<organism evidence="1 2">
    <name type="scientific">Phalacrocorax carbo</name>
    <name type="common">Great cormorant</name>
    <name type="synonym">Pelecanus carbo</name>
    <dbReference type="NCBI Taxonomy" id="9209"/>
    <lineage>
        <taxon>Eukaryota</taxon>
        <taxon>Metazoa</taxon>
        <taxon>Chordata</taxon>
        <taxon>Craniata</taxon>
        <taxon>Vertebrata</taxon>
        <taxon>Euteleostomi</taxon>
        <taxon>Archelosauria</taxon>
        <taxon>Archosauria</taxon>
        <taxon>Dinosauria</taxon>
        <taxon>Saurischia</taxon>
        <taxon>Theropoda</taxon>
        <taxon>Coelurosauria</taxon>
        <taxon>Aves</taxon>
        <taxon>Neognathae</taxon>
        <taxon>Neoaves</taxon>
        <taxon>Aequornithes</taxon>
        <taxon>Suliformes</taxon>
        <taxon>Phalacrocoracidae</taxon>
        <taxon>Phalacrocorax</taxon>
    </lineage>
</organism>
<protein>
    <submittedName>
        <fullName evidence="1">Uncharacterized protein</fullName>
    </submittedName>
</protein>
<dbReference type="Proteomes" id="UP000053238">
    <property type="component" value="Unassembled WGS sequence"/>
</dbReference>
<accession>A0A093R0X1</accession>
<feature type="non-terminal residue" evidence="1">
    <location>
        <position position="175"/>
    </location>
</feature>
<dbReference type="EMBL" id="KL433806">
    <property type="protein sequence ID" value="KFW92300.1"/>
    <property type="molecule type" value="Genomic_DNA"/>
</dbReference>
<dbReference type="AlphaFoldDB" id="A0A093R0X1"/>
<sequence>RNKELLSKVMGMHKHSENMNDPSRLSAVLHMYEMLRLRDWERLRSSTVSYLTYKTVVFALQKLFDACEKDIEKRTNNIIEVLEISPLNDAMINSKQEMVQQIRNLFRYSYSQNHSEFYSKIVMQAGVDPKTTFQKQFVLSCCKTYCLLLLQDPPVTAVWNLQESPRQYLEHVDKK</sequence>